<evidence type="ECO:0000313" key="2">
    <source>
        <dbReference type="EMBL" id="KAJ1176338.1"/>
    </source>
</evidence>
<dbReference type="AlphaFoldDB" id="A0AAV7TIS7"/>
<comment type="caution">
    <text evidence="2">The sequence shown here is derived from an EMBL/GenBank/DDBJ whole genome shotgun (WGS) entry which is preliminary data.</text>
</comment>
<feature type="region of interest" description="Disordered" evidence="1">
    <location>
        <begin position="1"/>
        <end position="42"/>
    </location>
</feature>
<feature type="compositionally biased region" description="Polar residues" evidence="1">
    <location>
        <begin position="89"/>
        <end position="108"/>
    </location>
</feature>
<feature type="region of interest" description="Disordered" evidence="1">
    <location>
        <begin position="70"/>
        <end position="116"/>
    </location>
</feature>
<accession>A0AAV7TIS7</accession>
<reference evidence="2" key="1">
    <citation type="journal article" date="2022" name="bioRxiv">
        <title>Sequencing and chromosome-scale assembly of the giantPleurodeles waltlgenome.</title>
        <authorList>
            <person name="Brown T."/>
            <person name="Elewa A."/>
            <person name="Iarovenko S."/>
            <person name="Subramanian E."/>
            <person name="Araus A.J."/>
            <person name="Petzold A."/>
            <person name="Susuki M."/>
            <person name="Suzuki K.-i.T."/>
            <person name="Hayashi T."/>
            <person name="Toyoda A."/>
            <person name="Oliveira C."/>
            <person name="Osipova E."/>
            <person name="Leigh N.D."/>
            <person name="Simon A."/>
            <person name="Yun M.H."/>
        </authorList>
    </citation>
    <scope>NUCLEOTIDE SEQUENCE</scope>
    <source>
        <strain evidence="2">20211129_DDA</strain>
        <tissue evidence="2">Liver</tissue>
    </source>
</reference>
<gene>
    <name evidence="2" type="ORF">NDU88_001620</name>
</gene>
<feature type="compositionally biased region" description="Polar residues" evidence="1">
    <location>
        <begin position="18"/>
        <end position="30"/>
    </location>
</feature>
<sequence length="116" mass="12454">MTPSPCSSYGAFERVDPGTTSSSRGESSVDATRRCLGGTSTLSDPEALFTTLRLAEMPDNVGLIKARENKEEGMLLQLPPQEQRKTDEPTATWQDKNSALTLQPNSGQGDHEAAEG</sequence>
<evidence type="ECO:0000256" key="1">
    <source>
        <dbReference type="SAM" id="MobiDB-lite"/>
    </source>
</evidence>
<dbReference type="Proteomes" id="UP001066276">
    <property type="component" value="Chromosome 3_2"/>
</dbReference>
<name>A0AAV7TIS7_PLEWA</name>
<proteinExistence type="predicted"/>
<evidence type="ECO:0000313" key="3">
    <source>
        <dbReference type="Proteomes" id="UP001066276"/>
    </source>
</evidence>
<organism evidence="2 3">
    <name type="scientific">Pleurodeles waltl</name>
    <name type="common">Iberian ribbed newt</name>
    <dbReference type="NCBI Taxonomy" id="8319"/>
    <lineage>
        <taxon>Eukaryota</taxon>
        <taxon>Metazoa</taxon>
        <taxon>Chordata</taxon>
        <taxon>Craniata</taxon>
        <taxon>Vertebrata</taxon>
        <taxon>Euteleostomi</taxon>
        <taxon>Amphibia</taxon>
        <taxon>Batrachia</taxon>
        <taxon>Caudata</taxon>
        <taxon>Salamandroidea</taxon>
        <taxon>Salamandridae</taxon>
        <taxon>Pleurodelinae</taxon>
        <taxon>Pleurodeles</taxon>
    </lineage>
</organism>
<dbReference type="EMBL" id="JANPWB010000006">
    <property type="protein sequence ID" value="KAJ1176338.1"/>
    <property type="molecule type" value="Genomic_DNA"/>
</dbReference>
<protein>
    <submittedName>
        <fullName evidence="2">Uncharacterized protein</fullName>
    </submittedName>
</protein>
<keyword evidence="3" id="KW-1185">Reference proteome</keyword>